<evidence type="ECO:0000256" key="4">
    <source>
        <dbReference type="ARBA" id="ARBA00023163"/>
    </source>
</evidence>
<evidence type="ECO:0000256" key="2">
    <source>
        <dbReference type="ARBA" id="ARBA00023015"/>
    </source>
</evidence>
<dbReference type="SMART" id="SM00511">
    <property type="entry name" value="ORANGE"/>
    <property type="match status" value="1"/>
</dbReference>
<dbReference type="Proteomes" id="UP000887567">
    <property type="component" value="Unplaced"/>
</dbReference>
<feature type="region of interest" description="Disordered" evidence="6">
    <location>
        <begin position="199"/>
        <end position="223"/>
    </location>
</feature>
<dbReference type="Pfam" id="PF00010">
    <property type="entry name" value="HLH"/>
    <property type="match status" value="1"/>
</dbReference>
<dbReference type="Gene3D" id="6.10.250.980">
    <property type="match status" value="1"/>
</dbReference>
<dbReference type="OMA" id="MAVECYD"/>
<sequence length="223" mass="24727">MALDCLESSSYVSKILSERRKAKKPLMEKMRRARINDSLNELKTLVLDLLNKDASRYSKMEKADILEMTVSYLRATHRSDSRLQDMKSLAEFRAGFNQCANEVSKNLSSSPNSDHVREKLMSHLASSCHSNHPSSTFPHASFPANSAGTPTVWVPYPSPPPSPTSQNALYLQGPVAIQREPIPPISPVSPVQLVSPQTKLNSPCESTVKATASTKKPALWRPW</sequence>
<dbReference type="CDD" id="cd11410">
    <property type="entry name" value="bHLH_O_HES"/>
    <property type="match status" value="1"/>
</dbReference>
<name>A0A913XLJ8_EXADI</name>
<dbReference type="SMART" id="SM00353">
    <property type="entry name" value="HLH"/>
    <property type="match status" value="1"/>
</dbReference>
<dbReference type="FunFam" id="4.10.280.10:FF:000009">
    <property type="entry name" value="Transcription factor HES-1"/>
    <property type="match status" value="1"/>
</dbReference>
<evidence type="ECO:0000256" key="5">
    <source>
        <dbReference type="ARBA" id="ARBA00023242"/>
    </source>
</evidence>
<feature type="domain" description="BHLH" evidence="7">
    <location>
        <begin position="19"/>
        <end position="76"/>
    </location>
</feature>
<dbReference type="InterPro" id="IPR011598">
    <property type="entry name" value="bHLH_dom"/>
</dbReference>
<dbReference type="GeneID" id="110244449"/>
<reference evidence="9" key="1">
    <citation type="submission" date="2022-11" db="UniProtKB">
        <authorList>
            <consortium name="EnsemblMetazoa"/>
        </authorList>
    </citation>
    <scope>IDENTIFICATION</scope>
</reference>
<dbReference type="InterPro" id="IPR050370">
    <property type="entry name" value="HES_HEY"/>
</dbReference>
<keyword evidence="3" id="KW-0238">DNA-binding</keyword>
<dbReference type="Pfam" id="PF07527">
    <property type="entry name" value="Hairy_orange"/>
    <property type="match status" value="1"/>
</dbReference>
<accession>A0A913XLJ8</accession>
<feature type="compositionally biased region" description="Polar residues" evidence="6">
    <location>
        <begin position="199"/>
        <end position="214"/>
    </location>
</feature>
<keyword evidence="10" id="KW-1185">Reference proteome</keyword>
<dbReference type="GO" id="GO:0046983">
    <property type="term" value="F:protein dimerization activity"/>
    <property type="evidence" value="ECO:0007669"/>
    <property type="project" value="InterPro"/>
</dbReference>
<comment type="subcellular location">
    <subcellularLocation>
        <location evidence="1">Nucleus</location>
    </subcellularLocation>
</comment>
<evidence type="ECO:0000313" key="9">
    <source>
        <dbReference type="EnsemblMetazoa" id="XP_020906316.1"/>
    </source>
</evidence>
<dbReference type="SUPFAM" id="SSF158457">
    <property type="entry name" value="Orange domain-like"/>
    <property type="match status" value="1"/>
</dbReference>
<proteinExistence type="predicted"/>
<dbReference type="GO" id="GO:0003677">
    <property type="term" value="F:DNA binding"/>
    <property type="evidence" value="ECO:0007669"/>
    <property type="project" value="UniProtKB-KW"/>
</dbReference>
<evidence type="ECO:0000259" key="7">
    <source>
        <dbReference type="PROSITE" id="PS50888"/>
    </source>
</evidence>
<evidence type="ECO:0000313" key="10">
    <source>
        <dbReference type="Proteomes" id="UP000887567"/>
    </source>
</evidence>
<evidence type="ECO:0000256" key="1">
    <source>
        <dbReference type="ARBA" id="ARBA00004123"/>
    </source>
</evidence>
<dbReference type="InterPro" id="IPR003650">
    <property type="entry name" value="Orange_dom"/>
</dbReference>
<dbReference type="KEGG" id="epa:110244449"/>
<dbReference type="EnsemblMetazoa" id="XM_021050657.2">
    <property type="protein sequence ID" value="XP_020906316.1"/>
    <property type="gene ID" value="LOC110244449"/>
</dbReference>
<feature type="domain" description="Orange" evidence="8">
    <location>
        <begin position="92"/>
        <end position="124"/>
    </location>
</feature>
<evidence type="ECO:0000256" key="6">
    <source>
        <dbReference type="SAM" id="MobiDB-lite"/>
    </source>
</evidence>
<dbReference type="SUPFAM" id="SSF47459">
    <property type="entry name" value="HLH, helix-loop-helix DNA-binding domain"/>
    <property type="match status" value="1"/>
</dbReference>
<evidence type="ECO:0000259" key="8">
    <source>
        <dbReference type="PROSITE" id="PS51054"/>
    </source>
</evidence>
<dbReference type="InterPro" id="IPR036638">
    <property type="entry name" value="HLH_DNA-bd_sf"/>
</dbReference>
<organism evidence="9 10">
    <name type="scientific">Exaiptasia diaphana</name>
    <name type="common">Tropical sea anemone</name>
    <name type="synonym">Aiptasia pulchella</name>
    <dbReference type="NCBI Taxonomy" id="2652724"/>
    <lineage>
        <taxon>Eukaryota</taxon>
        <taxon>Metazoa</taxon>
        <taxon>Cnidaria</taxon>
        <taxon>Anthozoa</taxon>
        <taxon>Hexacorallia</taxon>
        <taxon>Actiniaria</taxon>
        <taxon>Aiptasiidae</taxon>
        <taxon>Exaiptasia</taxon>
    </lineage>
</organism>
<dbReference type="Gene3D" id="4.10.280.10">
    <property type="entry name" value="Helix-loop-helix DNA-binding domain"/>
    <property type="match status" value="1"/>
</dbReference>
<dbReference type="GO" id="GO:0005634">
    <property type="term" value="C:nucleus"/>
    <property type="evidence" value="ECO:0007669"/>
    <property type="project" value="UniProtKB-SubCell"/>
</dbReference>
<dbReference type="OrthoDB" id="6085656at2759"/>
<keyword evidence="2" id="KW-0805">Transcription regulation</keyword>
<protein>
    <submittedName>
        <fullName evidence="9">Uncharacterized protein</fullName>
    </submittedName>
</protein>
<keyword evidence="4" id="KW-0804">Transcription</keyword>
<dbReference type="RefSeq" id="XP_020906316.1">
    <property type="nucleotide sequence ID" value="XM_021050657.2"/>
</dbReference>
<dbReference type="PANTHER" id="PTHR10985">
    <property type="entry name" value="BASIC HELIX-LOOP-HELIX TRANSCRIPTION FACTOR, HES-RELATED"/>
    <property type="match status" value="1"/>
</dbReference>
<dbReference type="GO" id="GO:0006355">
    <property type="term" value="P:regulation of DNA-templated transcription"/>
    <property type="evidence" value="ECO:0007669"/>
    <property type="project" value="InterPro"/>
</dbReference>
<evidence type="ECO:0000256" key="3">
    <source>
        <dbReference type="ARBA" id="ARBA00023125"/>
    </source>
</evidence>
<keyword evidence="5" id="KW-0539">Nucleus</keyword>
<dbReference type="PROSITE" id="PS50888">
    <property type="entry name" value="BHLH"/>
    <property type="match status" value="1"/>
</dbReference>
<dbReference type="PROSITE" id="PS51054">
    <property type="entry name" value="ORANGE"/>
    <property type="match status" value="1"/>
</dbReference>
<dbReference type="AlphaFoldDB" id="A0A913XLJ8"/>